<keyword evidence="1" id="KW-0472">Membrane</keyword>
<protein>
    <recommendedName>
        <fullName evidence="4">Holin</fullName>
    </recommendedName>
</protein>
<dbReference type="STRING" id="985665.HPL003_10085"/>
<dbReference type="eggNOG" id="ENOG50339N4">
    <property type="taxonomic scope" value="Bacteria"/>
</dbReference>
<evidence type="ECO:0000256" key="1">
    <source>
        <dbReference type="SAM" id="Phobius"/>
    </source>
</evidence>
<dbReference type="Proteomes" id="UP000005876">
    <property type="component" value="Chromosome"/>
</dbReference>
<reference evidence="2 3" key="3">
    <citation type="journal article" date="2012" name="J. Bacteriol.">
        <title>Genome Sequence of Paenibacillus terrae HPL-003, a Xylanase-Producing Bacterium Isolated from Soil Found in Forest Residue.</title>
        <authorList>
            <person name="Shin S.H."/>
            <person name="Kim S."/>
            <person name="Kim J.Y."/>
            <person name="Song H.Y."/>
            <person name="Cho S.J."/>
            <person name="Kim D.R."/>
            <person name="Lee K.I."/>
            <person name="Lim H.K."/>
            <person name="Park N.J."/>
            <person name="Hwang I.T."/>
            <person name="Yang K.S."/>
        </authorList>
    </citation>
    <scope>NUCLEOTIDE SEQUENCE [LARGE SCALE GENOMIC DNA]</scope>
    <source>
        <strain evidence="2 3">HPL-003</strain>
    </source>
</reference>
<name>G7VV09_PAETH</name>
<dbReference type="KEGG" id="pta:HPL003_10085"/>
<sequence length="85" mass="9495">MTDWKRKLSSRKFWALLAALITSLLTAFGANNDTVIQVTGVIGAFGAVVAYILARLMWMENLREPTPLQTILNFSSDRNNPKRLG</sequence>
<keyword evidence="1" id="KW-1133">Transmembrane helix</keyword>
<reference evidence="3" key="1">
    <citation type="submission" date="2011-11" db="EMBL/GenBank/DDBJ databases">
        <title>Complete sequence of Paenibacillus terrae HPL-003.</title>
        <authorList>
            <person name="Shin S.H."/>
            <person name="Kim S."/>
            <person name="Kim J.Y."/>
        </authorList>
    </citation>
    <scope>NUCLEOTIDE SEQUENCE [LARGE SCALE GENOMIC DNA]</scope>
    <source>
        <strain evidence="3">HPL-003</strain>
    </source>
</reference>
<dbReference type="HOGENOM" id="CLU_2509608_0_0_9"/>
<dbReference type="EMBL" id="CP003107">
    <property type="protein sequence ID" value="AET58778.1"/>
    <property type="molecule type" value="Genomic_DNA"/>
</dbReference>
<dbReference type="AlphaFoldDB" id="G7VV09"/>
<keyword evidence="1" id="KW-0812">Transmembrane</keyword>
<organism evidence="2 3">
    <name type="scientific">Paenibacillus terrae (strain HPL-003)</name>
    <dbReference type="NCBI Taxonomy" id="985665"/>
    <lineage>
        <taxon>Bacteria</taxon>
        <taxon>Bacillati</taxon>
        <taxon>Bacillota</taxon>
        <taxon>Bacilli</taxon>
        <taxon>Bacillales</taxon>
        <taxon>Paenibacillaceae</taxon>
        <taxon>Paenibacillus</taxon>
    </lineage>
</organism>
<evidence type="ECO:0000313" key="3">
    <source>
        <dbReference type="Proteomes" id="UP000005876"/>
    </source>
</evidence>
<evidence type="ECO:0000313" key="2">
    <source>
        <dbReference type="EMBL" id="AET58778.1"/>
    </source>
</evidence>
<feature type="transmembrane region" description="Helical" evidence="1">
    <location>
        <begin position="39"/>
        <end position="58"/>
    </location>
</feature>
<dbReference type="RefSeq" id="WP_014279511.1">
    <property type="nucleotide sequence ID" value="NC_016641.1"/>
</dbReference>
<evidence type="ECO:0008006" key="4">
    <source>
        <dbReference type="Google" id="ProtNLM"/>
    </source>
</evidence>
<accession>G7VV09</accession>
<proteinExistence type="predicted"/>
<gene>
    <name evidence="2" type="ordered locus">HPL003_10085</name>
</gene>
<reference key="2">
    <citation type="submission" date="2011-11" db="EMBL/GenBank/DDBJ databases">
        <authorList>
            <person name="Shin S.H."/>
            <person name="Kim S."/>
            <person name="Kim J.Y."/>
        </authorList>
    </citation>
    <scope>NUCLEOTIDE SEQUENCE</scope>
    <source>
        <strain>HPL-003</strain>
    </source>
</reference>